<organism evidence="1">
    <name type="scientific">uncultured Caudovirales phage</name>
    <dbReference type="NCBI Taxonomy" id="2100421"/>
    <lineage>
        <taxon>Viruses</taxon>
        <taxon>Duplodnaviria</taxon>
        <taxon>Heunggongvirae</taxon>
        <taxon>Uroviricota</taxon>
        <taxon>Caudoviricetes</taxon>
        <taxon>Peduoviridae</taxon>
        <taxon>Maltschvirus</taxon>
        <taxon>Maltschvirus maltsch</taxon>
    </lineage>
</organism>
<reference evidence="1" key="1">
    <citation type="submission" date="2020-05" db="EMBL/GenBank/DDBJ databases">
        <authorList>
            <person name="Chiriac C."/>
            <person name="Salcher M."/>
            <person name="Ghai R."/>
            <person name="Kavagutti S V."/>
        </authorList>
    </citation>
    <scope>NUCLEOTIDE SEQUENCE</scope>
</reference>
<evidence type="ECO:0000313" key="1">
    <source>
        <dbReference type="EMBL" id="CAB4240943.1"/>
    </source>
</evidence>
<sequence>MAIAINSNFERNQLVASFTGQTDFTYDFPIFSETYLSVFKYAAGATPDDRIQQLVLHVDYTVVGVGEATGGMIILTVGATNGDVVTIMGTEPIERQSVFQDLNPFTQALNQQLNEQTVMAQQSYTYWNNFTPRYNADELVSDLVRPQKRILPMLPDGHVWVGRGSLGTNPDDIVTMPYVAGGGGGTGNVVAAHPGMKQSIAQWTGTDFILTDSDLLITGAFIGKAAGDTEDRAGWADEWGAMHWPAHVTGSRPAVPSNGDSYYDTTLNEFFGYQNGVWVPFQTGTSPTPGGTVFTVTQANTFMPGDWVRLDVGSGLYVVADNTNDVNAECLGMVETIVTINLVFTIRQSGPTTSITQYGALIPGRVYFLDLAGKMSLSETGVVGEVSLPVFLATDTSAGEVLNKRGLVISTGAPINVGDGLIKRTINQTAHGLTVGQYVRLNTGGNYVPAQADNIGDALGLGFVVAPAIDADHFILQVDGYVGPGTLTALITGEPFFLDPTSPGSIIVGSPSLPNEISKPVCIPDSTDSFWIVPWRPLPNTALTNPAIQLITQSGHGFIAGNVVKTITAMPNTYALAQATNLANAYLTVGIVTFVVSATQFVLQQSGFVTFDPSQPPTPTLSQGVAYFLSASTPGLMDPTEPIPPFPSRPVMQATSTSQGWITPNKPTLIPSLSNAPVIQVTQNGHGFVAGNWLKTTLLANTYALAQATTLANAYATAGQVIFVIDANNFLLQQSGFVVYDNTQPPTPSIITGNVYFLSPTVAGSQQILEPAFPLPSRPTFQATTTMSGWILPQKPTVIPTGGGGGGAYVLIETVNLSGTGPFDFTNIFDGTYADVKIVGRNLTFLASVPISGYGLNYAYNFAMQLYNGPTLDSTANNYAYNVFNITAGGSSAFRPYLIIPGTFESGVYFYSSLNGASLSFETEMFAVSAPGKQLNCLVGSQYFAAGSGSTTGNANILSGGMVWGGQISTASMLGITGFRLFFTSVPFTVTGGTVSIYGIKA</sequence>
<protein>
    <submittedName>
        <fullName evidence="1">Uncharacterized protein</fullName>
    </submittedName>
</protein>
<name>A0A6J5T831_9CAUD</name>
<proteinExistence type="predicted"/>
<accession>A0A6J5T831</accession>
<gene>
    <name evidence="1" type="ORF">UFOVP23_42</name>
</gene>
<dbReference type="EMBL" id="LR797815">
    <property type="protein sequence ID" value="CAB4240943.1"/>
    <property type="molecule type" value="Genomic_DNA"/>
</dbReference>